<comment type="caution">
    <text evidence="3">The sequence shown here is derived from an EMBL/GenBank/DDBJ whole genome shotgun (WGS) entry which is preliminary data.</text>
</comment>
<dbReference type="InterPro" id="IPR014026">
    <property type="entry name" value="UDP-Glc/GDP-Man_DH_dimer"/>
</dbReference>
<dbReference type="EMBL" id="BBNU01000001">
    <property type="protein sequence ID" value="GAL77636.1"/>
    <property type="molecule type" value="Genomic_DNA"/>
</dbReference>
<keyword evidence="3" id="KW-0560">Oxidoreductase</keyword>
<evidence type="ECO:0000256" key="1">
    <source>
        <dbReference type="ARBA" id="ARBA00006601"/>
    </source>
</evidence>
<feature type="domain" description="UDP-glucose/GDP-mannose dehydrogenase dimerisation" evidence="2">
    <location>
        <begin position="42"/>
        <end position="67"/>
    </location>
</feature>
<dbReference type="InterPro" id="IPR028359">
    <property type="entry name" value="UDP_ManNAc/GlcNAc_DH"/>
</dbReference>
<dbReference type="Gene3D" id="3.40.50.720">
    <property type="entry name" value="NAD(P)-binding Rossmann-like Domain"/>
    <property type="match status" value="1"/>
</dbReference>
<dbReference type="AlphaFoldDB" id="A0A090WKW2"/>
<name>A0A090WKW2_9FLAO</name>
<dbReference type="GO" id="GO:0051287">
    <property type="term" value="F:NAD binding"/>
    <property type="evidence" value="ECO:0007669"/>
    <property type="project" value="InterPro"/>
</dbReference>
<dbReference type="PANTHER" id="PTHR43491">
    <property type="entry name" value="UDP-N-ACETYL-D-MANNOSAMINE DEHYDROGENASE"/>
    <property type="match status" value="1"/>
</dbReference>
<dbReference type="Proteomes" id="UP000029643">
    <property type="component" value="Unassembled WGS sequence"/>
</dbReference>
<dbReference type="InterPro" id="IPR008927">
    <property type="entry name" value="6-PGluconate_DH-like_C_sf"/>
</dbReference>
<evidence type="ECO:0000259" key="2">
    <source>
        <dbReference type="Pfam" id="PF00984"/>
    </source>
</evidence>
<dbReference type="GO" id="GO:0000271">
    <property type="term" value="P:polysaccharide biosynthetic process"/>
    <property type="evidence" value="ECO:0007669"/>
    <property type="project" value="InterPro"/>
</dbReference>
<proteinExistence type="inferred from homology"/>
<dbReference type="PANTHER" id="PTHR43491:SF2">
    <property type="entry name" value="UDP-N-ACETYL-D-MANNOSAMINE DEHYDROGENASE"/>
    <property type="match status" value="1"/>
</dbReference>
<dbReference type="Pfam" id="PF00984">
    <property type="entry name" value="UDPG_MGDP_dh"/>
    <property type="match status" value="1"/>
</dbReference>
<dbReference type="GO" id="GO:0016628">
    <property type="term" value="F:oxidoreductase activity, acting on the CH-CH group of donors, NAD or NADP as acceptor"/>
    <property type="evidence" value="ECO:0007669"/>
    <property type="project" value="InterPro"/>
</dbReference>
<evidence type="ECO:0000313" key="3">
    <source>
        <dbReference type="EMBL" id="GAL77636.1"/>
    </source>
</evidence>
<sequence length="78" mass="8512">MHTVDKILKVTAGSTPEIGKKVDALYASIITAGTHLAPTIKVAEAAKVIENSQRDINIAFVNELAKYSTLWISIRMPF</sequence>
<evidence type="ECO:0000313" key="4">
    <source>
        <dbReference type="Proteomes" id="UP000029643"/>
    </source>
</evidence>
<comment type="similarity">
    <text evidence="1">Belongs to the UDP-glucose/GDP-mannose dehydrogenase family.</text>
</comment>
<gene>
    <name evidence="3" type="ORF">JCM19274_5349</name>
</gene>
<dbReference type="GO" id="GO:0003979">
    <property type="term" value="F:UDP-glucose 6-dehydrogenase activity"/>
    <property type="evidence" value="ECO:0007669"/>
    <property type="project" value="UniProtKB-EC"/>
</dbReference>
<protein>
    <submittedName>
        <fullName evidence="3">UDP-glucose 6-dehydrogenase</fullName>
        <ecNumber evidence="3">1.1.1.22</ecNumber>
    </submittedName>
</protein>
<accession>A0A090WKW2</accession>
<reference evidence="3 4" key="1">
    <citation type="journal article" date="2014" name="Genome Announc.">
        <title>Draft Genome Sequences of Marine Flavobacterium Algibacter lectus Strains SS8 and NR4.</title>
        <authorList>
            <person name="Takatani N."/>
            <person name="Nakanishi M."/>
            <person name="Meirelles P."/>
            <person name="Mino S."/>
            <person name="Suda W."/>
            <person name="Oshima K."/>
            <person name="Hattori M."/>
            <person name="Ohkuma M."/>
            <person name="Hosokawa M."/>
            <person name="Miyashita K."/>
            <person name="Thompson F.L."/>
            <person name="Niwa A."/>
            <person name="Sawabe T."/>
            <person name="Sawabe T."/>
        </authorList>
    </citation>
    <scope>NUCLEOTIDE SEQUENCE [LARGE SCALE GENOMIC DNA]</scope>
    <source>
        <strain evidence="4">JCM19274</strain>
    </source>
</reference>
<organism evidence="3 4">
    <name type="scientific">Algibacter lectus</name>
    <dbReference type="NCBI Taxonomy" id="221126"/>
    <lineage>
        <taxon>Bacteria</taxon>
        <taxon>Pseudomonadati</taxon>
        <taxon>Bacteroidota</taxon>
        <taxon>Flavobacteriia</taxon>
        <taxon>Flavobacteriales</taxon>
        <taxon>Flavobacteriaceae</taxon>
        <taxon>Algibacter</taxon>
    </lineage>
</organism>
<dbReference type="EC" id="1.1.1.22" evidence="3"/>
<dbReference type="SUPFAM" id="SSF48179">
    <property type="entry name" value="6-phosphogluconate dehydrogenase C-terminal domain-like"/>
    <property type="match status" value="1"/>
</dbReference>